<dbReference type="EMBL" id="LRQR01000075">
    <property type="protein sequence ID" value="KXA60138.1"/>
    <property type="molecule type" value="Genomic_DNA"/>
</dbReference>
<feature type="domain" description="Ionotropic glutamate receptor C-terminal" evidence="3">
    <location>
        <begin position="73"/>
        <end position="298"/>
    </location>
</feature>
<feature type="domain" description="Solute-binding protein family 3/N-terminal" evidence="2">
    <location>
        <begin position="73"/>
        <end position="299"/>
    </location>
</feature>
<organism evidence="4 5">
    <name type="scientific">Streptococcus mitis</name>
    <dbReference type="NCBI Taxonomy" id="28037"/>
    <lineage>
        <taxon>Bacteria</taxon>
        <taxon>Bacillati</taxon>
        <taxon>Bacillota</taxon>
        <taxon>Bacilli</taxon>
        <taxon>Lactobacillales</taxon>
        <taxon>Streptococcaceae</taxon>
        <taxon>Streptococcus</taxon>
        <taxon>Streptococcus mitis group</taxon>
    </lineage>
</organism>
<dbReference type="Proteomes" id="UP000070065">
    <property type="component" value="Unassembled WGS sequence"/>
</dbReference>
<gene>
    <name evidence="4" type="ORF">HMPREF3228_01244</name>
</gene>
<evidence type="ECO:0000256" key="1">
    <source>
        <dbReference type="ARBA" id="ARBA00022729"/>
    </source>
</evidence>
<dbReference type="SMART" id="SM00079">
    <property type="entry name" value="PBPe"/>
    <property type="match status" value="1"/>
</dbReference>
<dbReference type="AlphaFoldDB" id="A0A133RXS2"/>
<comment type="caution">
    <text evidence="4">The sequence shown here is derived from an EMBL/GenBank/DDBJ whole genome shotgun (WGS) entry which is preliminary data.</text>
</comment>
<evidence type="ECO:0000313" key="5">
    <source>
        <dbReference type="Proteomes" id="UP000070065"/>
    </source>
</evidence>
<dbReference type="PANTHER" id="PTHR35936:SF17">
    <property type="entry name" value="ARGININE-BINDING EXTRACELLULAR PROTEIN ARTP"/>
    <property type="match status" value="1"/>
</dbReference>
<dbReference type="PATRIC" id="fig|28037.231.peg.1234"/>
<reference evidence="4 5" key="1">
    <citation type="submission" date="2016-01" db="EMBL/GenBank/DDBJ databases">
        <authorList>
            <person name="Oliw E.H."/>
        </authorList>
    </citation>
    <scope>NUCLEOTIDE SEQUENCE [LARGE SCALE GENOMIC DNA]</scope>
    <source>
        <strain evidence="4 5">CMW7705B</strain>
    </source>
</reference>
<protein>
    <submittedName>
        <fullName evidence="4">ABC transporter, substrate-binding protein, family 3</fullName>
    </submittedName>
</protein>
<name>A0A133RXS2_STRMT</name>
<sequence length="302" mass="33335">MFRIENFFNLDLTNDEHRSIIYTTKKNKHKGGFVMNKMKKVLMTMFGLVMLPLLFACSNNQSAGIEAIKSKGKLVVALNPDFAPFEYQKVVDGKNQIVGSDIELAKAIATELGVELELSPMSFENVLASVQSGKADLAISGVSKTDERSKVFDFSTPYYTSKNKLIVKKSDLATYQSVNDLAQKKVGAQKGSIQETMAKDLLQNSSLVSLPKNGNLITDLKSGQVDAVIFEEPVAKGFVENNPDLAIADLNFEKEQDDSYAVAMKKDSKELKEAVDKTIQKLKESGELDKLIEDAFKASIEK</sequence>
<dbReference type="InterPro" id="IPR001320">
    <property type="entry name" value="Iontro_rcpt_C"/>
</dbReference>
<dbReference type="CDD" id="cd13620">
    <property type="entry name" value="PBP2_GltS"/>
    <property type="match status" value="1"/>
</dbReference>
<proteinExistence type="predicted"/>
<dbReference type="InterPro" id="IPR001638">
    <property type="entry name" value="Solute-binding_3/MltF_N"/>
</dbReference>
<dbReference type="Pfam" id="PF00497">
    <property type="entry name" value="SBP_bac_3"/>
    <property type="match status" value="1"/>
</dbReference>
<dbReference type="GO" id="GO:0016020">
    <property type="term" value="C:membrane"/>
    <property type="evidence" value="ECO:0007669"/>
    <property type="project" value="InterPro"/>
</dbReference>
<evidence type="ECO:0000259" key="3">
    <source>
        <dbReference type="SMART" id="SM00079"/>
    </source>
</evidence>
<dbReference type="PANTHER" id="PTHR35936">
    <property type="entry name" value="MEMBRANE-BOUND LYTIC MUREIN TRANSGLYCOSYLASE F"/>
    <property type="match status" value="1"/>
</dbReference>
<dbReference type="Gene3D" id="3.40.190.10">
    <property type="entry name" value="Periplasmic binding protein-like II"/>
    <property type="match status" value="2"/>
</dbReference>
<evidence type="ECO:0000259" key="2">
    <source>
        <dbReference type="SMART" id="SM00062"/>
    </source>
</evidence>
<dbReference type="SMART" id="SM00062">
    <property type="entry name" value="PBPb"/>
    <property type="match status" value="1"/>
</dbReference>
<dbReference type="GO" id="GO:0015276">
    <property type="term" value="F:ligand-gated monoatomic ion channel activity"/>
    <property type="evidence" value="ECO:0007669"/>
    <property type="project" value="InterPro"/>
</dbReference>
<dbReference type="SUPFAM" id="SSF53850">
    <property type="entry name" value="Periplasmic binding protein-like II"/>
    <property type="match status" value="1"/>
</dbReference>
<keyword evidence="1" id="KW-0732">Signal</keyword>
<evidence type="ECO:0000313" key="4">
    <source>
        <dbReference type="EMBL" id="KXA60138.1"/>
    </source>
</evidence>
<accession>A0A133RXS2</accession>